<organism evidence="1 2">
    <name type="scientific">Hebeloma cylindrosporum</name>
    <dbReference type="NCBI Taxonomy" id="76867"/>
    <lineage>
        <taxon>Eukaryota</taxon>
        <taxon>Fungi</taxon>
        <taxon>Dikarya</taxon>
        <taxon>Basidiomycota</taxon>
        <taxon>Agaricomycotina</taxon>
        <taxon>Agaricomycetes</taxon>
        <taxon>Agaricomycetidae</taxon>
        <taxon>Agaricales</taxon>
        <taxon>Agaricineae</taxon>
        <taxon>Hymenogastraceae</taxon>
        <taxon>Hebeloma</taxon>
    </lineage>
</organism>
<reference evidence="1 2" key="1">
    <citation type="submission" date="2014-04" db="EMBL/GenBank/DDBJ databases">
        <authorList>
            <consortium name="DOE Joint Genome Institute"/>
            <person name="Kuo A."/>
            <person name="Gay G."/>
            <person name="Dore J."/>
            <person name="Kohler A."/>
            <person name="Nagy L.G."/>
            <person name="Floudas D."/>
            <person name="Copeland A."/>
            <person name="Barry K.W."/>
            <person name="Cichocki N."/>
            <person name="Veneault-Fourrey C."/>
            <person name="LaButti K."/>
            <person name="Lindquist E.A."/>
            <person name="Lipzen A."/>
            <person name="Lundell T."/>
            <person name="Morin E."/>
            <person name="Murat C."/>
            <person name="Sun H."/>
            <person name="Tunlid A."/>
            <person name="Henrissat B."/>
            <person name="Grigoriev I.V."/>
            <person name="Hibbett D.S."/>
            <person name="Martin F."/>
            <person name="Nordberg H.P."/>
            <person name="Cantor M.N."/>
            <person name="Hua S.X."/>
        </authorList>
    </citation>
    <scope>NUCLEOTIDE SEQUENCE [LARGE SCALE GENOMIC DNA]</scope>
    <source>
        <strain evidence="2">h7</strain>
    </source>
</reference>
<reference evidence="2" key="2">
    <citation type="submission" date="2015-01" db="EMBL/GenBank/DDBJ databases">
        <title>Evolutionary Origins and Diversification of the Mycorrhizal Mutualists.</title>
        <authorList>
            <consortium name="DOE Joint Genome Institute"/>
            <consortium name="Mycorrhizal Genomics Consortium"/>
            <person name="Kohler A."/>
            <person name="Kuo A."/>
            <person name="Nagy L.G."/>
            <person name="Floudas D."/>
            <person name="Copeland A."/>
            <person name="Barry K.W."/>
            <person name="Cichocki N."/>
            <person name="Veneault-Fourrey C."/>
            <person name="LaButti K."/>
            <person name="Lindquist E.A."/>
            <person name="Lipzen A."/>
            <person name="Lundell T."/>
            <person name="Morin E."/>
            <person name="Murat C."/>
            <person name="Riley R."/>
            <person name="Ohm R."/>
            <person name="Sun H."/>
            <person name="Tunlid A."/>
            <person name="Henrissat B."/>
            <person name="Grigoriev I.V."/>
            <person name="Hibbett D.S."/>
            <person name="Martin F."/>
        </authorList>
    </citation>
    <scope>NUCLEOTIDE SEQUENCE [LARGE SCALE GENOMIC DNA]</scope>
    <source>
        <strain evidence="2">h7</strain>
    </source>
</reference>
<dbReference type="AlphaFoldDB" id="A0A0C2XYN3"/>
<sequence>MLRRDCLIRCDFRNWFRLFPPTISSHQVVLCKNVIPKRFKSSFTKNVQELDFLCGRPICFIQRAPSGMHLIYVYDFRQPGYDLDICISRNLHTNWKSKLEVTHLQ</sequence>
<name>A0A0C2XYN3_HEBCY</name>
<gene>
    <name evidence="1" type="ORF">M413DRAFT_122507</name>
</gene>
<accession>A0A0C2XYN3</accession>
<dbReference type="EMBL" id="KN831777">
    <property type="protein sequence ID" value="KIM42728.1"/>
    <property type="molecule type" value="Genomic_DNA"/>
</dbReference>
<proteinExistence type="predicted"/>
<protein>
    <submittedName>
        <fullName evidence="1">Uncharacterized protein</fullName>
    </submittedName>
</protein>
<dbReference type="Proteomes" id="UP000053424">
    <property type="component" value="Unassembled WGS sequence"/>
</dbReference>
<evidence type="ECO:0000313" key="1">
    <source>
        <dbReference type="EMBL" id="KIM42728.1"/>
    </source>
</evidence>
<keyword evidence="2" id="KW-1185">Reference proteome</keyword>
<dbReference type="HOGENOM" id="CLU_2236905_0_0_1"/>
<evidence type="ECO:0000313" key="2">
    <source>
        <dbReference type="Proteomes" id="UP000053424"/>
    </source>
</evidence>